<keyword evidence="2" id="KW-0732">Signal</keyword>
<name>A0A8C8DZA6_9TELE</name>
<proteinExistence type="inferred from homology"/>
<dbReference type="GO" id="GO:1990130">
    <property type="term" value="C:GATOR1 complex"/>
    <property type="evidence" value="ECO:0007669"/>
    <property type="project" value="UniProtKB-UniRule"/>
</dbReference>
<feature type="region of interest" description="Disordered" evidence="3">
    <location>
        <begin position="415"/>
        <end position="455"/>
    </location>
</feature>
<comment type="function">
    <text evidence="2">As a component of the GATOR1 complex functions as an inhibitor of the amino acid-sensing branch of the TORC1 pathway.</text>
</comment>
<accession>A0A8C8DZA6</accession>
<evidence type="ECO:0000259" key="4">
    <source>
        <dbReference type="Pfam" id="PF24064"/>
    </source>
</evidence>
<evidence type="ECO:0000313" key="6">
    <source>
        <dbReference type="Proteomes" id="UP000694383"/>
    </source>
</evidence>
<dbReference type="SUPFAM" id="SSF49785">
    <property type="entry name" value="Galactose-binding domain-like"/>
    <property type="match status" value="1"/>
</dbReference>
<dbReference type="GO" id="GO:0034198">
    <property type="term" value="P:cellular response to amino acid starvation"/>
    <property type="evidence" value="ECO:0007669"/>
    <property type="project" value="UniProtKB-UniRule"/>
</dbReference>
<dbReference type="AlphaFoldDB" id="A0A8C8DZA6"/>
<dbReference type="Pfam" id="PF03666">
    <property type="entry name" value="NPR3"/>
    <property type="match status" value="1"/>
</dbReference>
<dbReference type="PANTHER" id="PTHR13153">
    <property type="entry name" value="CGTHBA PROTEIN -14 GENE PROTEIN"/>
    <property type="match status" value="1"/>
</dbReference>
<evidence type="ECO:0000256" key="3">
    <source>
        <dbReference type="SAM" id="MobiDB-lite"/>
    </source>
</evidence>
<evidence type="ECO:0000256" key="1">
    <source>
        <dbReference type="ARBA" id="ARBA00010546"/>
    </source>
</evidence>
<dbReference type="Proteomes" id="UP000694383">
    <property type="component" value="Unplaced"/>
</dbReference>
<dbReference type="GO" id="GO:0010508">
    <property type="term" value="P:positive regulation of autophagy"/>
    <property type="evidence" value="ECO:0007669"/>
    <property type="project" value="TreeGrafter"/>
</dbReference>
<dbReference type="PANTHER" id="PTHR13153:SF5">
    <property type="entry name" value="GATOR COMPLEX PROTEIN NPRL3"/>
    <property type="match status" value="1"/>
</dbReference>
<keyword evidence="2" id="KW-0458">Lysosome</keyword>
<evidence type="ECO:0000256" key="2">
    <source>
        <dbReference type="RuleBase" id="RU368069"/>
    </source>
</evidence>
<dbReference type="Ensembl" id="ENSOSIT00000042705.1">
    <property type="protein sequence ID" value="ENSOSIP00000040544.1"/>
    <property type="gene ID" value="ENSOSIG00000019614.1"/>
</dbReference>
<dbReference type="GO" id="GO:1904262">
    <property type="term" value="P:negative regulation of TORC1 signaling"/>
    <property type="evidence" value="ECO:0007669"/>
    <property type="project" value="TreeGrafter"/>
</dbReference>
<sequence>IGDKTSPISVILVSSGSRGNKLLFRYPFQKVSESPSSLTAKQRNPYALNTTVDTLEDQDGDSRFSDIILATILATKSDMCGKKFELKIDNVRFVGHPTLLQHSPIMQANADPSVISCMHNLSRRIAIALQHEEHRCQYLTREAKLMLSVQDEITTMTDNGSPKSPFRQILPKCKLARDLKVAYDSLCTTGVVRLHINNWLEVSFCLPHKIHRIGGNYFPPEALEQSLKAIRPYHALLLLESEKALLSQLPLDCSPAMVRLIKTCSAVKNLQQLAQDADLALLQIFQIAAHLVYWGKAIIIYPLCENNVYMLSPHANICIYSSLAEEFSQQFPGNNLPCMLAKFSLPVSLAEFRNPLETPAQEAQLIQMVVWMLQHRLLIQLHTYVCLLVPPSEDEPGMKDEELPLAARVGSRSLSTPSALSFGSPTSSDDMTLTSPSMDNSSAELQPGGDSPLNKRMTETLLTSLSEYERQVILNIPAAQNPEDLRMFARLLHYFRGHHHLEEIMYNENMRRSQLKTLFDKFRSVLVVTNHEDPIISIFQSPME</sequence>
<dbReference type="InterPro" id="IPR005365">
    <property type="entry name" value="Npr3"/>
</dbReference>
<dbReference type="GeneTree" id="ENSGT00390000015916"/>
<comment type="subcellular location">
    <subcellularLocation>
        <location evidence="2">Lysosome</location>
    </subcellularLocation>
</comment>
<feature type="domain" description="GATOR1 complex protein NPRL3 C-terminal HTH" evidence="4">
    <location>
        <begin position="466"/>
        <end position="527"/>
    </location>
</feature>
<reference evidence="5" key="2">
    <citation type="submission" date="2025-09" db="UniProtKB">
        <authorList>
            <consortium name="Ensembl"/>
        </authorList>
    </citation>
    <scope>IDENTIFICATION</scope>
</reference>
<dbReference type="InterPro" id="IPR008979">
    <property type="entry name" value="Galactose-bd-like_sf"/>
</dbReference>
<protein>
    <recommendedName>
        <fullName evidence="2">GATOR complex protein NPRL3</fullName>
    </recommendedName>
    <alternativeName>
        <fullName evidence="2">Nitrogen permease regulator 3-like protein</fullName>
    </alternativeName>
</protein>
<evidence type="ECO:0000313" key="5">
    <source>
        <dbReference type="Ensembl" id="ENSOSIP00000040544.1"/>
    </source>
</evidence>
<organism evidence="5 6">
    <name type="scientific">Oryzias sinensis</name>
    <name type="common">Chinese medaka</name>
    <dbReference type="NCBI Taxonomy" id="183150"/>
    <lineage>
        <taxon>Eukaryota</taxon>
        <taxon>Metazoa</taxon>
        <taxon>Chordata</taxon>
        <taxon>Craniata</taxon>
        <taxon>Vertebrata</taxon>
        <taxon>Euteleostomi</taxon>
        <taxon>Actinopterygii</taxon>
        <taxon>Neopterygii</taxon>
        <taxon>Teleostei</taxon>
        <taxon>Neoteleostei</taxon>
        <taxon>Acanthomorphata</taxon>
        <taxon>Ovalentaria</taxon>
        <taxon>Atherinomorphae</taxon>
        <taxon>Beloniformes</taxon>
        <taxon>Adrianichthyidae</taxon>
        <taxon>Oryziinae</taxon>
        <taxon>Oryzias</taxon>
    </lineage>
</organism>
<reference evidence="5" key="1">
    <citation type="submission" date="2025-08" db="UniProtKB">
        <authorList>
            <consortium name="Ensembl"/>
        </authorList>
    </citation>
    <scope>IDENTIFICATION</scope>
</reference>
<dbReference type="GO" id="GO:0005764">
    <property type="term" value="C:lysosome"/>
    <property type="evidence" value="ECO:0007669"/>
    <property type="project" value="UniProtKB-SubCell"/>
</dbReference>
<dbReference type="InterPro" id="IPR056603">
    <property type="entry name" value="HTH_NPRL3"/>
</dbReference>
<keyword evidence="6" id="KW-1185">Reference proteome</keyword>
<feature type="compositionally biased region" description="Polar residues" evidence="3">
    <location>
        <begin position="415"/>
        <end position="444"/>
    </location>
</feature>
<dbReference type="Pfam" id="PF24064">
    <property type="entry name" value="HTH_NPRL3"/>
    <property type="match status" value="1"/>
</dbReference>
<comment type="similarity">
    <text evidence="1 2">Belongs to the NPR3 family.</text>
</comment>
<dbReference type="GO" id="GO:0038202">
    <property type="term" value="P:TORC1 signaling"/>
    <property type="evidence" value="ECO:0007669"/>
    <property type="project" value="TreeGrafter"/>
</dbReference>